<name>A0AAW0UZU4_SCYPA</name>
<feature type="transmembrane region" description="Helical" evidence="1">
    <location>
        <begin position="96"/>
        <end position="129"/>
    </location>
</feature>
<reference evidence="2 3" key="1">
    <citation type="submission" date="2023-03" db="EMBL/GenBank/DDBJ databases">
        <title>High-quality genome of Scylla paramamosain provides insights in environmental adaptation.</title>
        <authorList>
            <person name="Zhang L."/>
        </authorList>
    </citation>
    <scope>NUCLEOTIDE SEQUENCE [LARGE SCALE GENOMIC DNA]</scope>
    <source>
        <strain evidence="2">LZ_2023a</strain>
        <tissue evidence="2">Muscle</tissue>
    </source>
</reference>
<keyword evidence="1" id="KW-1133">Transmembrane helix</keyword>
<keyword evidence="1" id="KW-0812">Transmembrane</keyword>
<dbReference type="AlphaFoldDB" id="A0AAW0UZU4"/>
<evidence type="ECO:0000313" key="2">
    <source>
        <dbReference type="EMBL" id="KAK8405249.1"/>
    </source>
</evidence>
<evidence type="ECO:0000313" key="3">
    <source>
        <dbReference type="Proteomes" id="UP001487740"/>
    </source>
</evidence>
<evidence type="ECO:0000256" key="1">
    <source>
        <dbReference type="SAM" id="Phobius"/>
    </source>
</evidence>
<comment type="caution">
    <text evidence="2">The sequence shown here is derived from an EMBL/GenBank/DDBJ whole genome shotgun (WGS) entry which is preliminary data.</text>
</comment>
<organism evidence="2 3">
    <name type="scientific">Scylla paramamosain</name>
    <name type="common">Mud crab</name>
    <dbReference type="NCBI Taxonomy" id="85552"/>
    <lineage>
        <taxon>Eukaryota</taxon>
        <taxon>Metazoa</taxon>
        <taxon>Ecdysozoa</taxon>
        <taxon>Arthropoda</taxon>
        <taxon>Crustacea</taxon>
        <taxon>Multicrustacea</taxon>
        <taxon>Malacostraca</taxon>
        <taxon>Eumalacostraca</taxon>
        <taxon>Eucarida</taxon>
        <taxon>Decapoda</taxon>
        <taxon>Pleocyemata</taxon>
        <taxon>Brachyura</taxon>
        <taxon>Eubrachyura</taxon>
        <taxon>Portunoidea</taxon>
        <taxon>Portunidae</taxon>
        <taxon>Portuninae</taxon>
        <taxon>Scylla</taxon>
    </lineage>
</organism>
<proteinExistence type="predicted"/>
<sequence>MSGEAELVVAMERNHRHKMKEQSDPTAPDGVRVQFKGFMVTVLDYLAQGLNFSIISMTEAGLYVHWNSATIPNSSACAQVPTKITISSSLSLRQCWAMLVLLLGGLAVGLATLFLESGFTLTMGILSPLRRLTCEMLRKRVVLRTDYFSSSSSQLQIRAQDMKGDKPNFFALFGVAPARDSLGFHLLAAAEACPVTPAGNDGVSSPERNVFVRAADVLVAVVCRPFFEVNSSAVWQEPAYREALVALVGAE</sequence>
<dbReference type="EMBL" id="JARAKH010000003">
    <property type="protein sequence ID" value="KAK8405249.1"/>
    <property type="molecule type" value="Genomic_DNA"/>
</dbReference>
<accession>A0AAW0UZU4</accession>
<keyword evidence="3" id="KW-1185">Reference proteome</keyword>
<gene>
    <name evidence="2" type="ORF">O3P69_001665</name>
</gene>
<protein>
    <submittedName>
        <fullName evidence="2">Uncharacterized protein</fullName>
    </submittedName>
</protein>
<dbReference type="Proteomes" id="UP001487740">
    <property type="component" value="Unassembled WGS sequence"/>
</dbReference>
<keyword evidence="1" id="KW-0472">Membrane</keyword>